<dbReference type="Proteomes" id="UP000799437">
    <property type="component" value="Unassembled WGS sequence"/>
</dbReference>
<keyword evidence="4" id="KW-0732">Signal</keyword>
<dbReference type="CDD" id="cd22778">
    <property type="entry name" value="DPBB_CEPL-like"/>
    <property type="match status" value="1"/>
</dbReference>
<dbReference type="GeneID" id="54484202"/>
<protein>
    <submittedName>
        <fullName evidence="5">Snodprot1</fullName>
    </submittedName>
</protein>
<dbReference type="Pfam" id="PF07249">
    <property type="entry name" value="Cerato-platanin"/>
    <property type="match status" value="1"/>
</dbReference>
<keyword evidence="3" id="KW-0964">Secreted</keyword>
<evidence type="ECO:0000313" key="6">
    <source>
        <dbReference type="Proteomes" id="UP000799437"/>
    </source>
</evidence>
<comment type="similarity">
    <text evidence="2">Belongs to the cerato-platanin family.</text>
</comment>
<keyword evidence="6" id="KW-1185">Reference proteome</keyword>
<gene>
    <name evidence="5" type="ORF">EJ05DRAFT_472265</name>
</gene>
<dbReference type="Gene3D" id="2.40.40.10">
    <property type="entry name" value="RlpA-like domain"/>
    <property type="match status" value="1"/>
</dbReference>
<accession>A0A6A6WMA7</accession>
<evidence type="ECO:0000256" key="2">
    <source>
        <dbReference type="ARBA" id="ARBA00010421"/>
    </source>
</evidence>
<reference evidence="5" key="1">
    <citation type="journal article" date="2020" name="Stud. Mycol.">
        <title>101 Dothideomycetes genomes: a test case for predicting lifestyles and emergence of pathogens.</title>
        <authorList>
            <person name="Haridas S."/>
            <person name="Albert R."/>
            <person name="Binder M."/>
            <person name="Bloem J."/>
            <person name="Labutti K."/>
            <person name="Salamov A."/>
            <person name="Andreopoulos B."/>
            <person name="Baker S."/>
            <person name="Barry K."/>
            <person name="Bills G."/>
            <person name="Bluhm B."/>
            <person name="Cannon C."/>
            <person name="Castanera R."/>
            <person name="Culley D."/>
            <person name="Daum C."/>
            <person name="Ezra D."/>
            <person name="Gonzalez J."/>
            <person name="Henrissat B."/>
            <person name="Kuo A."/>
            <person name="Liang C."/>
            <person name="Lipzen A."/>
            <person name="Lutzoni F."/>
            <person name="Magnuson J."/>
            <person name="Mondo S."/>
            <person name="Nolan M."/>
            <person name="Ohm R."/>
            <person name="Pangilinan J."/>
            <person name="Park H.-J."/>
            <person name="Ramirez L."/>
            <person name="Alfaro M."/>
            <person name="Sun H."/>
            <person name="Tritt A."/>
            <person name="Yoshinaga Y."/>
            <person name="Zwiers L.-H."/>
            <person name="Turgeon B."/>
            <person name="Goodwin S."/>
            <person name="Spatafora J."/>
            <person name="Crous P."/>
            <person name="Grigoriev I."/>
        </authorList>
    </citation>
    <scope>NUCLEOTIDE SEQUENCE</scope>
    <source>
        <strain evidence="5">CBS 121739</strain>
    </source>
</reference>
<evidence type="ECO:0000256" key="3">
    <source>
        <dbReference type="ARBA" id="ARBA00022525"/>
    </source>
</evidence>
<proteinExistence type="inferred from homology"/>
<dbReference type="OrthoDB" id="4898945at2759"/>
<evidence type="ECO:0000313" key="5">
    <source>
        <dbReference type="EMBL" id="KAF2763357.1"/>
    </source>
</evidence>
<dbReference type="GO" id="GO:0005576">
    <property type="term" value="C:extracellular region"/>
    <property type="evidence" value="ECO:0007669"/>
    <property type="project" value="UniProtKB-SubCell"/>
</dbReference>
<feature type="signal peptide" evidence="4">
    <location>
        <begin position="1"/>
        <end position="17"/>
    </location>
</feature>
<name>A0A6A6WMA7_9PEZI</name>
<dbReference type="EMBL" id="ML996565">
    <property type="protein sequence ID" value="KAF2763357.1"/>
    <property type="molecule type" value="Genomic_DNA"/>
</dbReference>
<comment type="subcellular location">
    <subcellularLocation>
        <location evidence="1">Secreted</location>
    </subcellularLocation>
</comment>
<dbReference type="RefSeq" id="XP_033605808.1">
    <property type="nucleotide sequence ID" value="XM_033743148.1"/>
</dbReference>
<sequence length="138" mass="14033">MQFSLVSVLALAASATAVSVSFDNVYDSSSTPLANTQCSDGANGLITRYGWTTLGQVPKFPNVGGAGPVQSWNSANCGKCYKLTYGSQSVNVLAVDGTTDGSFNIAQAAMNTLTNGQAAQLGRVEAGVEEVAAGECGL</sequence>
<dbReference type="SUPFAM" id="SSF50685">
    <property type="entry name" value="Barwin-like endoglucanases"/>
    <property type="match status" value="1"/>
</dbReference>
<dbReference type="AlphaFoldDB" id="A0A6A6WMA7"/>
<evidence type="ECO:0000256" key="4">
    <source>
        <dbReference type="SAM" id="SignalP"/>
    </source>
</evidence>
<dbReference type="InterPro" id="IPR036908">
    <property type="entry name" value="RlpA-like_sf"/>
</dbReference>
<organism evidence="5 6">
    <name type="scientific">Pseudovirgaria hyperparasitica</name>
    <dbReference type="NCBI Taxonomy" id="470096"/>
    <lineage>
        <taxon>Eukaryota</taxon>
        <taxon>Fungi</taxon>
        <taxon>Dikarya</taxon>
        <taxon>Ascomycota</taxon>
        <taxon>Pezizomycotina</taxon>
        <taxon>Dothideomycetes</taxon>
        <taxon>Dothideomycetes incertae sedis</taxon>
        <taxon>Acrospermales</taxon>
        <taxon>Acrospermaceae</taxon>
        <taxon>Pseudovirgaria</taxon>
    </lineage>
</organism>
<evidence type="ECO:0000256" key="1">
    <source>
        <dbReference type="ARBA" id="ARBA00004613"/>
    </source>
</evidence>
<dbReference type="InterPro" id="IPR010829">
    <property type="entry name" value="Cerato-platanin"/>
</dbReference>
<feature type="chain" id="PRO_5025668752" evidence="4">
    <location>
        <begin position="18"/>
        <end position="138"/>
    </location>
</feature>